<keyword evidence="10" id="KW-0325">Glycoprotein</keyword>
<dbReference type="Pfam" id="PF08022">
    <property type="entry name" value="FAD_binding_8"/>
    <property type="match status" value="1"/>
</dbReference>
<dbReference type="Proteomes" id="UP001212997">
    <property type="component" value="Unassembled WGS sequence"/>
</dbReference>
<dbReference type="InterPro" id="IPR013130">
    <property type="entry name" value="Fe3_Rdtase_TM_dom"/>
</dbReference>
<dbReference type="GO" id="GO:0006879">
    <property type="term" value="P:intracellular iron ion homeostasis"/>
    <property type="evidence" value="ECO:0007669"/>
    <property type="project" value="TreeGrafter"/>
</dbReference>
<dbReference type="InterPro" id="IPR013112">
    <property type="entry name" value="FAD-bd_8"/>
</dbReference>
<reference evidence="14" key="1">
    <citation type="submission" date="2022-07" db="EMBL/GenBank/DDBJ databases">
        <title>Genome Sequence of Physisporinus lineatus.</title>
        <authorList>
            <person name="Buettner E."/>
        </authorList>
    </citation>
    <scope>NUCLEOTIDE SEQUENCE</scope>
    <source>
        <strain evidence="14">VT162</strain>
    </source>
</reference>
<name>A0AAD5V1K4_9APHY</name>
<evidence type="ECO:0000256" key="9">
    <source>
        <dbReference type="ARBA" id="ARBA00023136"/>
    </source>
</evidence>
<feature type="domain" description="FAD-binding FR-type" evidence="13">
    <location>
        <begin position="308"/>
        <end position="437"/>
    </location>
</feature>
<dbReference type="InterPro" id="IPR013121">
    <property type="entry name" value="Fe_red_NAD-bd_6"/>
</dbReference>
<keyword evidence="15" id="KW-1185">Reference proteome</keyword>
<evidence type="ECO:0000256" key="1">
    <source>
        <dbReference type="ARBA" id="ARBA00004141"/>
    </source>
</evidence>
<comment type="subcellular location">
    <subcellularLocation>
        <location evidence="1">Membrane</location>
        <topology evidence="1">Multi-pass membrane protein</topology>
    </subcellularLocation>
</comment>
<feature type="region of interest" description="Disordered" evidence="11">
    <location>
        <begin position="584"/>
        <end position="610"/>
    </location>
</feature>
<dbReference type="Pfam" id="PF08030">
    <property type="entry name" value="NAD_binding_6"/>
    <property type="match status" value="1"/>
</dbReference>
<feature type="compositionally biased region" description="Basic and acidic residues" evidence="11">
    <location>
        <begin position="588"/>
        <end position="599"/>
    </location>
</feature>
<evidence type="ECO:0000256" key="12">
    <source>
        <dbReference type="SAM" id="Phobius"/>
    </source>
</evidence>
<evidence type="ECO:0000256" key="7">
    <source>
        <dbReference type="ARBA" id="ARBA00023002"/>
    </source>
</evidence>
<dbReference type="PANTHER" id="PTHR32361">
    <property type="entry name" value="FERRIC/CUPRIC REDUCTASE TRANSMEMBRANE COMPONENT"/>
    <property type="match status" value="1"/>
</dbReference>
<keyword evidence="6 12" id="KW-1133">Transmembrane helix</keyword>
<dbReference type="PANTHER" id="PTHR32361:SF9">
    <property type="entry name" value="FERRIC REDUCTASE TRANSMEMBRANE COMPONENT 3-RELATED"/>
    <property type="match status" value="1"/>
</dbReference>
<dbReference type="PROSITE" id="PS51384">
    <property type="entry name" value="FAD_FR"/>
    <property type="match status" value="1"/>
</dbReference>
<dbReference type="GO" id="GO:0005886">
    <property type="term" value="C:plasma membrane"/>
    <property type="evidence" value="ECO:0007669"/>
    <property type="project" value="TreeGrafter"/>
</dbReference>
<evidence type="ECO:0000256" key="11">
    <source>
        <dbReference type="SAM" id="MobiDB-lite"/>
    </source>
</evidence>
<feature type="transmembrane region" description="Helical" evidence="12">
    <location>
        <begin position="268"/>
        <end position="289"/>
    </location>
</feature>
<dbReference type="GO" id="GO:0006826">
    <property type="term" value="P:iron ion transport"/>
    <property type="evidence" value="ECO:0007669"/>
    <property type="project" value="TreeGrafter"/>
</dbReference>
<comment type="similarity">
    <text evidence="2">Belongs to the ferric reductase (FRE) family.</text>
</comment>
<dbReference type="GO" id="GO:0000293">
    <property type="term" value="F:ferric-chelate reductase activity"/>
    <property type="evidence" value="ECO:0007669"/>
    <property type="project" value="UniProtKB-ARBA"/>
</dbReference>
<comment type="caution">
    <text evidence="14">The sequence shown here is derived from an EMBL/GenBank/DDBJ whole genome shotgun (WGS) entry which is preliminary data.</text>
</comment>
<dbReference type="SUPFAM" id="SSF52343">
    <property type="entry name" value="Ferredoxin reductase-like, C-terminal NADP-linked domain"/>
    <property type="match status" value="1"/>
</dbReference>
<proteinExistence type="inferred from homology"/>
<dbReference type="EMBL" id="JANAWD010000234">
    <property type="protein sequence ID" value="KAJ3483274.1"/>
    <property type="molecule type" value="Genomic_DNA"/>
</dbReference>
<dbReference type="InterPro" id="IPR039261">
    <property type="entry name" value="FNR_nucleotide-bd"/>
</dbReference>
<accession>A0AAD5V1K4</accession>
<dbReference type="CDD" id="cd06186">
    <property type="entry name" value="NOX_Duox_like_FAD_NADP"/>
    <property type="match status" value="1"/>
</dbReference>
<dbReference type="InterPro" id="IPR017927">
    <property type="entry name" value="FAD-bd_FR_type"/>
</dbReference>
<evidence type="ECO:0000256" key="8">
    <source>
        <dbReference type="ARBA" id="ARBA00023065"/>
    </source>
</evidence>
<feature type="transmembrane region" description="Helical" evidence="12">
    <location>
        <begin position="137"/>
        <end position="157"/>
    </location>
</feature>
<evidence type="ECO:0000256" key="2">
    <source>
        <dbReference type="ARBA" id="ARBA00006278"/>
    </source>
</evidence>
<dbReference type="SFLD" id="SFLDG01168">
    <property type="entry name" value="Ferric_reductase_subgroup_(FRE"/>
    <property type="match status" value="1"/>
</dbReference>
<keyword evidence="4 12" id="KW-0812">Transmembrane</keyword>
<sequence>MPDYGKPPEIPTELQQYNSYVTDPIYQRKFTYVWVAAVGVTILYVLLRPSALGRTKRAFQSSSARTEHSWISWVKRVFGVWENDGREYELVPSEEKGSEVRAQPSRGVSRFQKVGSGVHRRVLGIFGWSLPGIELDLGQIIIVIGYIITAILCVVMKSELITNANRAGFLAIAQLPVVFLFSTKNSLLSIISSSVLSYDKINFVHRWSGRTLFLCAVLHGSLWISNHLSWNLPILGQQKETSGVAALGVLCVLVLSSLRWVRRFWYEGFFLVHVLGYVAFFVTICYHTIYAVPWIFPPLAFLGFDYFMRMVRYRIKDATLLPVDKNMTLIQIHDSDGGWKAGQHIRLRVFLGSRIFETHPLTIANAPASASCLSKSHRGHGITLAARTAGDWTRAINTYALNEQTRLALLDPKSNVRTIGVPLQVMIDGPYGGPTIDVGDYENVLLVAGGSGASFTIGVLDDIVGRCCVNGRKCGEQTRRIEFVWCIKSFGTALSYRFFLSAQPFARIGCIQWFAPMLQQIADTVAAHRAKAHGADSSTLSLDLHISIYVTCLCDPEAVPVIPNSDILNEKPTAQSILKQFVSPPLPSEKRSSHRDSMMTKESSSDMECGDEAGGMLKSKLDWVGLEGGVGVCVSGPEGLIREMGNAVSLLGLKGVKGSHIGKIGIHTELFAI</sequence>
<keyword evidence="3" id="KW-0813">Transport</keyword>
<evidence type="ECO:0000256" key="4">
    <source>
        <dbReference type="ARBA" id="ARBA00022692"/>
    </source>
</evidence>
<gene>
    <name evidence="14" type="ORF">NLI96_g6417</name>
</gene>
<keyword evidence="5" id="KW-0249">Electron transport</keyword>
<keyword evidence="7" id="KW-0560">Oxidoreductase</keyword>
<keyword evidence="9 12" id="KW-0472">Membrane</keyword>
<evidence type="ECO:0000256" key="10">
    <source>
        <dbReference type="ARBA" id="ARBA00023180"/>
    </source>
</evidence>
<evidence type="ECO:0000313" key="14">
    <source>
        <dbReference type="EMBL" id="KAJ3483274.1"/>
    </source>
</evidence>
<protein>
    <recommendedName>
        <fullName evidence="13">FAD-binding FR-type domain-containing protein</fullName>
    </recommendedName>
</protein>
<dbReference type="InterPro" id="IPR051410">
    <property type="entry name" value="Ferric/Cupric_Reductase"/>
</dbReference>
<feature type="transmembrane region" description="Helical" evidence="12">
    <location>
        <begin position="169"/>
        <end position="191"/>
    </location>
</feature>
<organism evidence="14 15">
    <name type="scientific">Meripilus lineatus</name>
    <dbReference type="NCBI Taxonomy" id="2056292"/>
    <lineage>
        <taxon>Eukaryota</taxon>
        <taxon>Fungi</taxon>
        <taxon>Dikarya</taxon>
        <taxon>Basidiomycota</taxon>
        <taxon>Agaricomycotina</taxon>
        <taxon>Agaricomycetes</taxon>
        <taxon>Polyporales</taxon>
        <taxon>Meripilaceae</taxon>
        <taxon>Meripilus</taxon>
    </lineage>
</organism>
<evidence type="ECO:0000256" key="5">
    <source>
        <dbReference type="ARBA" id="ARBA00022982"/>
    </source>
</evidence>
<dbReference type="Pfam" id="PF01794">
    <property type="entry name" value="Ferric_reduct"/>
    <property type="match status" value="1"/>
</dbReference>
<feature type="transmembrane region" description="Helical" evidence="12">
    <location>
        <begin position="242"/>
        <end position="261"/>
    </location>
</feature>
<evidence type="ECO:0000256" key="6">
    <source>
        <dbReference type="ARBA" id="ARBA00022989"/>
    </source>
</evidence>
<dbReference type="GO" id="GO:0015677">
    <property type="term" value="P:copper ion import"/>
    <property type="evidence" value="ECO:0007669"/>
    <property type="project" value="TreeGrafter"/>
</dbReference>
<evidence type="ECO:0000313" key="15">
    <source>
        <dbReference type="Proteomes" id="UP001212997"/>
    </source>
</evidence>
<dbReference type="SFLD" id="SFLDS00052">
    <property type="entry name" value="Ferric_Reductase_Domain"/>
    <property type="match status" value="1"/>
</dbReference>
<keyword evidence="8" id="KW-0406">Ion transport</keyword>
<dbReference type="AlphaFoldDB" id="A0AAD5V1K4"/>
<evidence type="ECO:0000256" key="3">
    <source>
        <dbReference type="ARBA" id="ARBA00022448"/>
    </source>
</evidence>
<evidence type="ECO:0000259" key="13">
    <source>
        <dbReference type="PROSITE" id="PS51384"/>
    </source>
</evidence>
<feature type="transmembrane region" description="Helical" evidence="12">
    <location>
        <begin position="30"/>
        <end position="47"/>
    </location>
</feature>
<dbReference type="Gene3D" id="3.40.50.80">
    <property type="entry name" value="Nucleotide-binding domain of ferredoxin-NADP reductase (FNR) module"/>
    <property type="match status" value="1"/>
</dbReference>